<evidence type="ECO:0000313" key="2">
    <source>
        <dbReference type="Proteomes" id="UP000237000"/>
    </source>
</evidence>
<protein>
    <submittedName>
        <fullName evidence="1">Uncharacterized protein</fullName>
    </submittedName>
</protein>
<sequence>MADEHVEQVGSRWWYKSRTSQLGLLGSVSPRNARRSRRLSGDRS</sequence>
<comment type="caution">
    <text evidence="1">The sequence shown here is derived from an EMBL/GenBank/DDBJ whole genome shotgun (WGS) entry which is preliminary data.</text>
</comment>
<accession>A0A2P5CLL6</accession>
<reference evidence="2" key="1">
    <citation type="submission" date="2016-06" db="EMBL/GenBank/DDBJ databases">
        <title>Parallel loss of symbiosis genes in relatives of nitrogen-fixing non-legume Parasponia.</title>
        <authorList>
            <person name="Van Velzen R."/>
            <person name="Holmer R."/>
            <person name="Bu F."/>
            <person name="Rutten L."/>
            <person name="Van Zeijl A."/>
            <person name="Liu W."/>
            <person name="Santuari L."/>
            <person name="Cao Q."/>
            <person name="Sharma T."/>
            <person name="Shen D."/>
            <person name="Roswanjaya Y."/>
            <person name="Wardhani T."/>
            <person name="Kalhor M.S."/>
            <person name="Jansen J."/>
            <person name="Van den Hoogen J."/>
            <person name="Gungor B."/>
            <person name="Hartog M."/>
            <person name="Hontelez J."/>
            <person name="Verver J."/>
            <person name="Yang W.-C."/>
            <person name="Schijlen E."/>
            <person name="Repin R."/>
            <person name="Schilthuizen M."/>
            <person name="Schranz E."/>
            <person name="Heidstra R."/>
            <person name="Miyata K."/>
            <person name="Fedorova E."/>
            <person name="Kohlen W."/>
            <person name="Bisseling T."/>
            <person name="Smit S."/>
            <person name="Geurts R."/>
        </authorList>
    </citation>
    <scope>NUCLEOTIDE SEQUENCE [LARGE SCALE GENOMIC DNA]</scope>
    <source>
        <strain evidence="2">cv. RG33-2</strain>
    </source>
</reference>
<dbReference type="Proteomes" id="UP000237000">
    <property type="component" value="Unassembled WGS sequence"/>
</dbReference>
<feature type="non-terminal residue" evidence="1">
    <location>
        <position position="44"/>
    </location>
</feature>
<dbReference type="OrthoDB" id="783438at2759"/>
<evidence type="ECO:0000313" key="1">
    <source>
        <dbReference type="EMBL" id="PON61916.1"/>
    </source>
</evidence>
<keyword evidence="2" id="KW-1185">Reference proteome</keyword>
<proteinExistence type="predicted"/>
<dbReference type="EMBL" id="JXTC01000352">
    <property type="protein sequence ID" value="PON61916.1"/>
    <property type="molecule type" value="Genomic_DNA"/>
</dbReference>
<name>A0A2P5CLL6_TREOI</name>
<gene>
    <name evidence="1" type="ORF">TorRG33x02_280830</name>
</gene>
<dbReference type="InParanoid" id="A0A2P5CLL6"/>
<dbReference type="AlphaFoldDB" id="A0A2P5CLL6"/>
<organism evidence="1 2">
    <name type="scientific">Trema orientale</name>
    <name type="common">Charcoal tree</name>
    <name type="synonym">Celtis orientalis</name>
    <dbReference type="NCBI Taxonomy" id="63057"/>
    <lineage>
        <taxon>Eukaryota</taxon>
        <taxon>Viridiplantae</taxon>
        <taxon>Streptophyta</taxon>
        <taxon>Embryophyta</taxon>
        <taxon>Tracheophyta</taxon>
        <taxon>Spermatophyta</taxon>
        <taxon>Magnoliopsida</taxon>
        <taxon>eudicotyledons</taxon>
        <taxon>Gunneridae</taxon>
        <taxon>Pentapetalae</taxon>
        <taxon>rosids</taxon>
        <taxon>fabids</taxon>
        <taxon>Rosales</taxon>
        <taxon>Cannabaceae</taxon>
        <taxon>Trema</taxon>
    </lineage>
</organism>